<name>A0A9P5UA72_9AGAR</name>
<proteinExistence type="predicted"/>
<keyword evidence="3" id="KW-1185">Reference proteome</keyword>
<protein>
    <submittedName>
        <fullName evidence="2">Uncharacterized protein</fullName>
    </submittedName>
</protein>
<dbReference type="Proteomes" id="UP000772434">
    <property type="component" value="Unassembled WGS sequence"/>
</dbReference>
<evidence type="ECO:0000256" key="1">
    <source>
        <dbReference type="SAM" id="MobiDB-lite"/>
    </source>
</evidence>
<feature type="region of interest" description="Disordered" evidence="1">
    <location>
        <begin position="36"/>
        <end position="228"/>
    </location>
</feature>
<dbReference type="EMBL" id="JADNRY010000030">
    <property type="protein sequence ID" value="KAF9071761.1"/>
    <property type="molecule type" value="Genomic_DNA"/>
</dbReference>
<feature type="compositionally biased region" description="Low complexity" evidence="1">
    <location>
        <begin position="127"/>
        <end position="144"/>
    </location>
</feature>
<evidence type="ECO:0000313" key="2">
    <source>
        <dbReference type="EMBL" id="KAF9071761.1"/>
    </source>
</evidence>
<accession>A0A9P5UA72</accession>
<evidence type="ECO:0000313" key="3">
    <source>
        <dbReference type="Proteomes" id="UP000772434"/>
    </source>
</evidence>
<gene>
    <name evidence="2" type="ORF">BDP27DRAFT_1321864</name>
</gene>
<sequence>MHGVPQKIYVKQRVQRPHRNLHDEVFPDGVVATPSGTVIVRERNPSRPEVPPRPLGARARTGSISGRPISTAGPPQTFGLPPRPNFRLSTYNESSSDTNASPSSLLRTGTAPAPRSSAMTSTAAPLRRTLSSASATPARTSSLRNPGLAPVAEGSSLDRSASMDRRPPQSQESRPVPMKRNSVVLQRIKAFEDVEDSSRFSRTLKEFPLPPPPPPSGGLPPVPRQSRW</sequence>
<organism evidence="2 3">
    <name type="scientific">Rhodocollybia butyracea</name>
    <dbReference type="NCBI Taxonomy" id="206335"/>
    <lineage>
        <taxon>Eukaryota</taxon>
        <taxon>Fungi</taxon>
        <taxon>Dikarya</taxon>
        <taxon>Basidiomycota</taxon>
        <taxon>Agaricomycotina</taxon>
        <taxon>Agaricomycetes</taxon>
        <taxon>Agaricomycetidae</taxon>
        <taxon>Agaricales</taxon>
        <taxon>Marasmiineae</taxon>
        <taxon>Omphalotaceae</taxon>
        <taxon>Rhodocollybia</taxon>
    </lineage>
</organism>
<comment type="caution">
    <text evidence="2">The sequence shown here is derived from an EMBL/GenBank/DDBJ whole genome shotgun (WGS) entry which is preliminary data.</text>
</comment>
<feature type="compositionally biased region" description="Polar residues" evidence="1">
    <location>
        <begin position="87"/>
        <end position="107"/>
    </location>
</feature>
<feature type="compositionally biased region" description="Pro residues" evidence="1">
    <location>
        <begin position="208"/>
        <end position="228"/>
    </location>
</feature>
<feature type="compositionally biased region" description="Basic and acidic residues" evidence="1">
    <location>
        <begin position="189"/>
        <end position="205"/>
    </location>
</feature>
<reference evidence="2" key="1">
    <citation type="submission" date="2020-11" db="EMBL/GenBank/DDBJ databases">
        <authorList>
            <consortium name="DOE Joint Genome Institute"/>
            <person name="Ahrendt S."/>
            <person name="Riley R."/>
            <person name="Andreopoulos W."/>
            <person name="Labutti K."/>
            <person name="Pangilinan J."/>
            <person name="Ruiz-Duenas F.J."/>
            <person name="Barrasa J.M."/>
            <person name="Sanchez-Garcia M."/>
            <person name="Camarero S."/>
            <person name="Miyauchi S."/>
            <person name="Serrano A."/>
            <person name="Linde D."/>
            <person name="Babiker R."/>
            <person name="Drula E."/>
            <person name="Ayuso-Fernandez I."/>
            <person name="Pacheco R."/>
            <person name="Padilla G."/>
            <person name="Ferreira P."/>
            <person name="Barriuso J."/>
            <person name="Kellner H."/>
            <person name="Castanera R."/>
            <person name="Alfaro M."/>
            <person name="Ramirez L."/>
            <person name="Pisabarro A.G."/>
            <person name="Kuo A."/>
            <person name="Tritt A."/>
            <person name="Lipzen A."/>
            <person name="He G."/>
            <person name="Yan M."/>
            <person name="Ng V."/>
            <person name="Cullen D."/>
            <person name="Martin F."/>
            <person name="Rosso M.-N."/>
            <person name="Henrissat B."/>
            <person name="Hibbett D."/>
            <person name="Martinez A.T."/>
            <person name="Grigoriev I.V."/>
        </authorList>
    </citation>
    <scope>NUCLEOTIDE SEQUENCE</scope>
    <source>
        <strain evidence="2">AH 40177</strain>
    </source>
</reference>
<dbReference type="AlphaFoldDB" id="A0A9P5UA72"/>